<comment type="caution">
    <text evidence="7">The sequence shown here is derived from an EMBL/GenBank/DDBJ whole genome shotgun (WGS) entry which is preliminary data.</text>
</comment>
<evidence type="ECO:0000313" key="8">
    <source>
        <dbReference type="Proteomes" id="UP000660262"/>
    </source>
</evidence>
<name>A0A830HAI5_9CHLO</name>
<dbReference type="InterPro" id="IPR055364">
    <property type="entry name" value="PTHB1_CtH_dom"/>
</dbReference>
<dbReference type="PANTHER" id="PTHR20991">
    <property type="entry name" value="PARATHYROID HORMONE-RESPONSIVE B1 GENE"/>
    <property type="match status" value="1"/>
</dbReference>
<dbReference type="GO" id="GO:0016020">
    <property type="term" value="C:membrane"/>
    <property type="evidence" value="ECO:0007669"/>
    <property type="project" value="TreeGrafter"/>
</dbReference>
<evidence type="ECO:0000259" key="2">
    <source>
        <dbReference type="Pfam" id="PF14727"/>
    </source>
</evidence>
<dbReference type="Pfam" id="PF14728">
    <property type="entry name" value="PTHB1_GAE"/>
    <property type="match status" value="1"/>
</dbReference>
<feature type="domain" description="PTHB1 GAE" evidence="3">
    <location>
        <begin position="518"/>
        <end position="594"/>
    </location>
</feature>
<evidence type="ECO:0000259" key="3">
    <source>
        <dbReference type="Pfam" id="PF14728"/>
    </source>
</evidence>
<evidence type="ECO:0000259" key="5">
    <source>
        <dbReference type="Pfam" id="PF23338"/>
    </source>
</evidence>
<dbReference type="InterPro" id="IPR028074">
    <property type="entry name" value="PHTB1_GAE_dom"/>
</dbReference>
<accession>A0A830HAI5</accession>
<feature type="domain" description="PTHB1 hairpin" evidence="5">
    <location>
        <begin position="719"/>
        <end position="821"/>
    </location>
</feature>
<organism evidence="7 8">
    <name type="scientific">Pycnococcus provasolii</name>
    <dbReference type="NCBI Taxonomy" id="41880"/>
    <lineage>
        <taxon>Eukaryota</taxon>
        <taxon>Viridiplantae</taxon>
        <taxon>Chlorophyta</taxon>
        <taxon>Pseudoscourfieldiophyceae</taxon>
        <taxon>Pseudoscourfieldiales</taxon>
        <taxon>Pycnococcaceae</taxon>
        <taxon>Pycnococcus</taxon>
    </lineage>
</organism>
<dbReference type="InterPro" id="IPR055363">
    <property type="entry name" value="PTHB1_hp_dom"/>
</dbReference>
<dbReference type="GO" id="GO:0060271">
    <property type="term" value="P:cilium assembly"/>
    <property type="evidence" value="ECO:0007669"/>
    <property type="project" value="TreeGrafter"/>
</dbReference>
<dbReference type="OrthoDB" id="10262646at2759"/>
<dbReference type="Pfam" id="PF23337">
    <property type="entry name" value="PTHB1_pf"/>
    <property type="match status" value="1"/>
</dbReference>
<dbReference type="Pfam" id="PF23339">
    <property type="entry name" value="PTHB1_CtH"/>
    <property type="match status" value="1"/>
</dbReference>
<evidence type="ECO:0008006" key="9">
    <source>
        <dbReference type="Google" id="ProtNLM"/>
    </source>
</evidence>
<feature type="region of interest" description="Disordered" evidence="1">
    <location>
        <begin position="246"/>
        <end position="273"/>
    </location>
</feature>
<feature type="domain" description="PTHB1 platform" evidence="4">
    <location>
        <begin position="597"/>
        <end position="703"/>
    </location>
</feature>
<dbReference type="GO" id="GO:0034464">
    <property type="term" value="C:BBSome"/>
    <property type="evidence" value="ECO:0007669"/>
    <property type="project" value="InterPro"/>
</dbReference>
<proteinExistence type="predicted"/>
<dbReference type="Pfam" id="PF14727">
    <property type="entry name" value="PHTB1_N"/>
    <property type="match status" value="1"/>
</dbReference>
<dbReference type="PANTHER" id="PTHR20991:SF0">
    <property type="entry name" value="PROTEIN PTHB1"/>
    <property type="match status" value="1"/>
</dbReference>
<evidence type="ECO:0000259" key="4">
    <source>
        <dbReference type="Pfam" id="PF23337"/>
    </source>
</evidence>
<evidence type="ECO:0000313" key="7">
    <source>
        <dbReference type="EMBL" id="GHP02067.1"/>
    </source>
</evidence>
<dbReference type="AlphaFoldDB" id="A0A830HAI5"/>
<dbReference type="EMBL" id="BNJQ01000002">
    <property type="protein sequence ID" value="GHP02067.1"/>
    <property type="molecule type" value="Genomic_DNA"/>
</dbReference>
<sequence length="936" mass="102479">MSLFKAREWWSHKCGTEEEFESSCLCVANIDLEADESGTCGAADAFGNLRIHSWRKYLSKGKEAILRSTSLKIITGSLSGVLRIHKPTANGYKVEDELLETNLGEPILQIVVGNFVQQNDRPALAVLFPRRLAVYTVNAVLAQSGNVSYLQLSMAHEHSLDRTAANMTHGAFGGATRFESIAVQSMDGQISFYENETLSFTRYLPNFLLPGPLAYDPVTDGIITCNSAFEVELFRYTVLAAASGEKSKAGATPAPPPPQITSGDSSISSENTVTSEKRVTADWSVTIGETVLDVQMAVKANVRGQVSSEIVVLGEHTLFILSTTGEVKAQRKLDFIPNCLHVYSKLPSGYAARQIRNQPAEHRHDQMFLVGTSTGSLMVYEGAKLRWGARWDYVPVSLGVGNFSSVNGLVASIDFEGNLSLTYMGTDPPLTNAGLMAEGKELNYEDMDEEHRMLLASIRDATGSTRKEPNERLNMRVQIPDRLDSAGTSSYYEPGDVSLRVVTAKLFVSYQGAGAGGSAEDVVISIQTPAPFSVDEPTVRISSVHGADGASTPVVVPIRIRCTDGRMVPTGSTVSVLASFRTKFNEPRTSKCYFHVPLCLSMQASDPSKDATYKLTVDTTRQELPSLASLFEDVLAFSQHGHELASHQSSAGALGLRYHNGMEVTILVSRNAGRLRLQANDFGSMWLVLEELRRRLTNYFLGVEGANSNPPFKMVYQEPLPLEDLYGLIDNHFYARKDSLTLEKTLEERAHQFRSIQKRLLVRFKDRNPSSLSHLDTLLEGSLNQIMGVSDELVAQQQKERYSAEALCHGVRLTLELIRLQFDLDDSAYELLASHITPNVSSFKTESYDDDGELVAKDGGGLFSSDIGWEEITDASVTNLLRTALSKNAGRDSSSIPQPLAPLADTAKLKKHINTVCDRLAKGVALSSSQTREDGA</sequence>
<feature type="domain" description="PTHB1 C-terminal helix bundle" evidence="6">
    <location>
        <begin position="865"/>
        <end position="920"/>
    </location>
</feature>
<dbReference type="InterPro" id="IPR026511">
    <property type="entry name" value="PTHB1"/>
</dbReference>
<evidence type="ECO:0000259" key="6">
    <source>
        <dbReference type="Pfam" id="PF23339"/>
    </source>
</evidence>
<dbReference type="InterPro" id="IPR055362">
    <property type="entry name" value="PTHB1_pf_dom"/>
</dbReference>
<keyword evidence="8" id="KW-1185">Reference proteome</keyword>
<feature type="compositionally biased region" description="Polar residues" evidence="1">
    <location>
        <begin position="260"/>
        <end position="273"/>
    </location>
</feature>
<protein>
    <recommendedName>
        <fullName evidence="9">PTHB1 N-terminal domain-containing protein</fullName>
    </recommendedName>
</protein>
<dbReference type="Proteomes" id="UP000660262">
    <property type="component" value="Unassembled WGS sequence"/>
</dbReference>
<dbReference type="Pfam" id="PF23338">
    <property type="entry name" value="PTHB1_hp"/>
    <property type="match status" value="1"/>
</dbReference>
<gene>
    <name evidence="7" type="ORF">PPROV_000082300</name>
</gene>
<dbReference type="InterPro" id="IPR028073">
    <property type="entry name" value="PHTB1_N_dom"/>
</dbReference>
<evidence type="ECO:0000256" key="1">
    <source>
        <dbReference type="SAM" id="MobiDB-lite"/>
    </source>
</evidence>
<reference evidence="7" key="1">
    <citation type="submission" date="2020-10" db="EMBL/GenBank/DDBJ databases">
        <title>Unveiling of a novel bifunctional photoreceptor, Dualchrome1, isolated from a cosmopolitan green alga.</title>
        <authorList>
            <person name="Suzuki S."/>
            <person name="Kawachi M."/>
        </authorList>
    </citation>
    <scope>NUCLEOTIDE SEQUENCE</scope>
    <source>
        <strain evidence="7">NIES 2893</strain>
    </source>
</reference>
<feature type="domain" description="PTHB1 N-terminal" evidence="2">
    <location>
        <begin position="1"/>
        <end position="428"/>
    </location>
</feature>